<comment type="caution">
    <text evidence="1">The sequence shown here is derived from an EMBL/GenBank/DDBJ whole genome shotgun (WGS) entry which is preliminary data.</text>
</comment>
<dbReference type="EMBL" id="PDNW01000010">
    <property type="protein sequence ID" value="PLC49555.1"/>
    <property type="molecule type" value="Genomic_DNA"/>
</dbReference>
<dbReference type="AlphaFoldDB" id="A0A2N4U3F9"/>
<dbReference type="Proteomes" id="UP000234190">
    <property type="component" value="Unassembled WGS sequence"/>
</dbReference>
<accession>A0A2N4U3F9</accession>
<organism evidence="1 2">
    <name type="scientific">Pollutimonas subterranea</name>
    <dbReference type="NCBI Taxonomy" id="2045210"/>
    <lineage>
        <taxon>Bacteria</taxon>
        <taxon>Pseudomonadati</taxon>
        <taxon>Pseudomonadota</taxon>
        <taxon>Betaproteobacteria</taxon>
        <taxon>Burkholderiales</taxon>
        <taxon>Alcaligenaceae</taxon>
        <taxon>Pollutimonas</taxon>
    </lineage>
</organism>
<protein>
    <submittedName>
        <fullName evidence="1">Integrase</fullName>
    </submittedName>
</protein>
<sequence length="24" mass="2833">MESTVRYFGIEFDDALEIPEQTEI</sequence>
<keyword evidence="2" id="KW-1185">Reference proteome</keyword>
<gene>
    <name evidence="1" type="ORF">CR159_12720</name>
</gene>
<evidence type="ECO:0000313" key="1">
    <source>
        <dbReference type="EMBL" id="PLC49555.1"/>
    </source>
</evidence>
<proteinExistence type="predicted"/>
<reference evidence="1 2" key="1">
    <citation type="submission" date="2017-10" db="EMBL/GenBank/DDBJ databases">
        <title>Two draft genome sequences of Pusillimonas sp. strains isolated from a nitrate- and radionuclide-contaminated groundwater in Russia.</title>
        <authorList>
            <person name="Grouzdev D.S."/>
            <person name="Tourova T.P."/>
            <person name="Goeva M.A."/>
            <person name="Babich T.L."/>
            <person name="Sokolova D.S."/>
            <person name="Abdullin R."/>
            <person name="Poltaraus A.B."/>
            <person name="Toshchakov S.V."/>
            <person name="Nazina T.N."/>
        </authorList>
    </citation>
    <scope>NUCLEOTIDE SEQUENCE [LARGE SCALE GENOMIC DNA]</scope>
    <source>
        <strain evidence="1 2">JR1/69-3-13</strain>
    </source>
</reference>
<name>A0A2N4U3F9_9BURK</name>
<evidence type="ECO:0000313" key="2">
    <source>
        <dbReference type="Proteomes" id="UP000234190"/>
    </source>
</evidence>